<dbReference type="Proteomes" id="UP000798662">
    <property type="component" value="Chromosome 2"/>
</dbReference>
<organism evidence="1 2">
    <name type="scientific">Pyropia yezoensis</name>
    <name type="common">Susabi-nori</name>
    <name type="synonym">Porphyra yezoensis</name>
    <dbReference type="NCBI Taxonomy" id="2788"/>
    <lineage>
        <taxon>Eukaryota</taxon>
        <taxon>Rhodophyta</taxon>
        <taxon>Bangiophyceae</taxon>
        <taxon>Bangiales</taxon>
        <taxon>Bangiaceae</taxon>
        <taxon>Pyropia</taxon>
    </lineage>
</organism>
<name>A0ACC3C935_PYRYE</name>
<reference evidence="1" key="1">
    <citation type="submission" date="2019-11" db="EMBL/GenBank/DDBJ databases">
        <title>Nori genome reveals adaptations in red seaweeds to the harsh intertidal environment.</title>
        <authorList>
            <person name="Wang D."/>
            <person name="Mao Y."/>
        </authorList>
    </citation>
    <scope>NUCLEOTIDE SEQUENCE</scope>
    <source>
        <tissue evidence="1">Gametophyte</tissue>
    </source>
</reference>
<evidence type="ECO:0000313" key="2">
    <source>
        <dbReference type="Proteomes" id="UP000798662"/>
    </source>
</evidence>
<protein>
    <submittedName>
        <fullName evidence="1">Uncharacterized protein</fullName>
    </submittedName>
</protein>
<dbReference type="EMBL" id="CM020619">
    <property type="protein sequence ID" value="KAK1866654.1"/>
    <property type="molecule type" value="Genomic_DNA"/>
</dbReference>
<gene>
    <name evidence="1" type="ORF">I4F81_009170</name>
</gene>
<sequence>MQPVTPTDPELVLLFVATDLVAAWFNAGAQAWVNAGAVTAAGAGGTFPARPGTVEHRYTTGAILVSLRALTVSLVQAGLTTASADDGSKASLVLSRIEIQKLPDGYALAVASVATREVWRRLPFVDGGAPSVGCGGA</sequence>
<keyword evidence="2" id="KW-1185">Reference proteome</keyword>
<accession>A0ACC3C935</accession>
<proteinExistence type="predicted"/>
<evidence type="ECO:0000313" key="1">
    <source>
        <dbReference type="EMBL" id="KAK1866654.1"/>
    </source>
</evidence>
<comment type="caution">
    <text evidence="1">The sequence shown here is derived from an EMBL/GenBank/DDBJ whole genome shotgun (WGS) entry which is preliminary data.</text>
</comment>